<dbReference type="SUPFAM" id="SSF51161">
    <property type="entry name" value="Trimeric LpxA-like enzymes"/>
    <property type="match status" value="1"/>
</dbReference>
<dbReference type="GO" id="GO:0008780">
    <property type="term" value="F:acyl-[acyl-carrier-protein]-UDP-N-acetylglucosamine O-acyltransferase activity"/>
    <property type="evidence" value="ECO:0007669"/>
    <property type="project" value="UniProtKB-UniRule"/>
</dbReference>
<comment type="catalytic activity">
    <reaction evidence="6">
        <text>a (3R)-hydroxyacyl-[ACP] + UDP-N-acetyl-alpha-D-glucosamine = a UDP-3-O-[(3R)-3-hydroxyacyl]-N-acetyl-alpha-D-glucosamine + holo-[ACP]</text>
        <dbReference type="Rhea" id="RHEA:67812"/>
        <dbReference type="Rhea" id="RHEA-COMP:9685"/>
        <dbReference type="Rhea" id="RHEA-COMP:9945"/>
        <dbReference type="ChEBI" id="CHEBI:57705"/>
        <dbReference type="ChEBI" id="CHEBI:64479"/>
        <dbReference type="ChEBI" id="CHEBI:78827"/>
        <dbReference type="ChEBI" id="CHEBI:173225"/>
        <dbReference type="EC" id="2.3.1.129"/>
    </reaction>
</comment>
<dbReference type="RefSeq" id="WP_092078138.1">
    <property type="nucleotide sequence ID" value="NZ_FNAQ01000007.1"/>
</dbReference>
<comment type="subunit">
    <text evidence="6">Homotrimer.</text>
</comment>
<dbReference type="InterPro" id="IPR010137">
    <property type="entry name" value="Lipid_A_LpxA"/>
</dbReference>
<dbReference type="InterPro" id="IPR037157">
    <property type="entry name" value="Acetyltransf_C_sf"/>
</dbReference>
<dbReference type="GO" id="GO:0016020">
    <property type="term" value="C:membrane"/>
    <property type="evidence" value="ECO:0007669"/>
    <property type="project" value="GOC"/>
</dbReference>
<dbReference type="PIRSF" id="PIRSF000456">
    <property type="entry name" value="UDP-GlcNAc_acltr"/>
    <property type="match status" value="1"/>
</dbReference>
<dbReference type="STRING" id="57664.SAMN05661003_10720"/>
<dbReference type="Pfam" id="PF13720">
    <property type="entry name" value="Acetyltransf_11"/>
    <property type="match status" value="1"/>
</dbReference>
<dbReference type="Proteomes" id="UP000243205">
    <property type="component" value="Unassembled WGS sequence"/>
</dbReference>
<comment type="similarity">
    <text evidence="6">Belongs to the transferase hexapeptide repeat family. LpxA subfamily.</text>
</comment>
<evidence type="ECO:0000259" key="7">
    <source>
        <dbReference type="Pfam" id="PF13720"/>
    </source>
</evidence>
<organism evidence="8 9">
    <name type="scientific">Desulfuromonas thiophila</name>
    <dbReference type="NCBI Taxonomy" id="57664"/>
    <lineage>
        <taxon>Bacteria</taxon>
        <taxon>Pseudomonadati</taxon>
        <taxon>Thermodesulfobacteriota</taxon>
        <taxon>Desulfuromonadia</taxon>
        <taxon>Desulfuromonadales</taxon>
        <taxon>Desulfuromonadaceae</taxon>
        <taxon>Desulfuromonas</taxon>
    </lineage>
</organism>
<comment type="subcellular location">
    <subcellularLocation>
        <location evidence="6">Cytoplasm</location>
    </subcellularLocation>
</comment>
<protein>
    <recommendedName>
        <fullName evidence="6">Acyl-[acyl-carrier-protein]--UDP-N-acetylglucosamine O-acyltransferase</fullName>
        <shortName evidence="6">UDP-N-acetylglucosamine acyltransferase</shortName>
        <ecNumber evidence="6">2.3.1.129</ecNumber>
    </recommendedName>
</protein>
<dbReference type="AlphaFoldDB" id="A0A1G7BRZ7"/>
<dbReference type="OrthoDB" id="9807278at2"/>
<evidence type="ECO:0000313" key="8">
    <source>
        <dbReference type="EMBL" id="SDE29757.1"/>
    </source>
</evidence>
<name>A0A1G7BRZ7_9BACT</name>
<keyword evidence="9" id="KW-1185">Reference proteome</keyword>
<dbReference type="InterPro" id="IPR029098">
    <property type="entry name" value="Acetyltransf_C"/>
</dbReference>
<keyword evidence="6" id="KW-0677">Repeat</keyword>
<dbReference type="GO" id="GO:0009245">
    <property type="term" value="P:lipid A biosynthetic process"/>
    <property type="evidence" value="ECO:0007669"/>
    <property type="project" value="UniProtKB-UniRule"/>
</dbReference>
<dbReference type="GO" id="GO:0005737">
    <property type="term" value="C:cytoplasm"/>
    <property type="evidence" value="ECO:0007669"/>
    <property type="project" value="UniProtKB-SubCell"/>
</dbReference>
<dbReference type="Gene3D" id="1.20.1180.10">
    <property type="entry name" value="Udp N-acetylglucosamine O-acyltransferase, C-terminal domain"/>
    <property type="match status" value="1"/>
</dbReference>
<keyword evidence="6" id="KW-0963">Cytoplasm</keyword>
<dbReference type="InterPro" id="IPR001451">
    <property type="entry name" value="Hexapep"/>
</dbReference>
<dbReference type="PANTHER" id="PTHR43480:SF1">
    <property type="entry name" value="ACYL-[ACYL-CARRIER-PROTEIN]--UDP-N-ACETYLGLUCOSAMINE O-ACYLTRANSFERASE, MITOCHONDRIAL-RELATED"/>
    <property type="match status" value="1"/>
</dbReference>
<keyword evidence="3 6" id="KW-0808">Transferase</keyword>
<proteinExistence type="inferred from homology"/>
<dbReference type="CDD" id="cd03351">
    <property type="entry name" value="LbH_UDP-GlcNAc_AT"/>
    <property type="match status" value="1"/>
</dbReference>
<evidence type="ECO:0000256" key="4">
    <source>
        <dbReference type="ARBA" id="ARBA00023098"/>
    </source>
</evidence>
<comment type="function">
    <text evidence="6">Involved in the biosynthesis of lipid A, a phosphorylated glycolipid that anchors the lipopolysaccharide to the outer membrane of the cell.</text>
</comment>
<gene>
    <name evidence="6" type="primary">lpxA</name>
    <name evidence="8" type="ORF">SAMN05661003_10720</name>
</gene>
<comment type="pathway">
    <text evidence="6">Glycolipid biosynthesis; lipid IV(A) biosynthesis; lipid IV(A) from (3R)-3-hydroxytetradecanoyl-[acyl-carrier-protein] and UDP-N-acetyl-alpha-D-glucosamine: step 1/6.</text>
</comment>
<sequence>MAIHPTAIIEPGAKLAADVEIGPYSLIRKDVVIGSGCWIGPHVVIEGYTEIGRDNRIFQFASVGAEPQDLKFHGEISTLKIGDRNTIRESVTIHRGTEDGGGETRIGNDNLLMAYSHVAHDCRIGDHVILANAATLAGHVTVEDHAILGGMSAVHQFTRIGCHVMVSGGSMVAQDLVPYVIAQGDRATVVGLNLVGLKRRGFDESTLAALKKAYKLLFRSSLRQEEALEAILQQDTDCTDQVRHLVDFVRASVRGIAR</sequence>
<accession>A0A1G7BRZ7</accession>
<evidence type="ECO:0000256" key="6">
    <source>
        <dbReference type="HAMAP-Rule" id="MF_00387"/>
    </source>
</evidence>
<evidence type="ECO:0000256" key="2">
    <source>
        <dbReference type="ARBA" id="ARBA00022556"/>
    </source>
</evidence>
<dbReference type="InterPro" id="IPR011004">
    <property type="entry name" value="Trimer_LpxA-like_sf"/>
</dbReference>
<dbReference type="PANTHER" id="PTHR43480">
    <property type="entry name" value="ACYL-[ACYL-CARRIER-PROTEIN]--UDP-N-ACETYLGLUCOSAMINE O-ACYLTRANSFERASE"/>
    <property type="match status" value="1"/>
</dbReference>
<evidence type="ECO:0000313" key="9">
    <source>
        <dbReference type="Proteomes" id="UP000243205"/>
    </source>
</evidence>
<dbReference type="HAMAP" id="MF_00387">
    <property type="entry name" value="LpxA"/>
    <property type="match status" value="1"/>
</dbReference>
<reference evidence="9" key="1">
    <citation type="submission" date="2016-10" db="EMBL/GenBank/DDBJ databases">
        <authorList>
            <person name="Varghese N."/>
            <person name="Submissions S."/>
        </authorList>
    </citation>
    <scope>NUCLEOTIDE SEQUENCE [LARGE SCALE GENOMIC DNA]</scope>
    <source>
        <strain evidence="9">DSM 8987</strain>
    </source>
</reference>
<dbReference type="NCBIfam" id="NF003657">
    <property type="entry name" value="PRK05289.1"/>
    <property type="match status" value="1"/>
</dbReference>
<keyword evidence="4 6" id="KW-0443">Lipid metabolism</keyword>
<dbReference type="Gene3D" id="2.160.10.10">
    <property type="entry name" value="Hexapeptide repeat proteins"/>
    <property type="match status" value="1"/>
</dbReference>
<keyword evidence="1 6" id="KW-0444">Lipid biosynthesis</keyword>
<keyword evidence="5 6" id="KW-0012">Acyltransferase</keyword>
<evidence type="ECO:0000256" key="1">
    <source>
        <dbReference type="ARBA" id="ARBA00022516"/>
    </source>
</evidence>
<evidence type="ECO:0000256" key="5">
    <source>
        <dbReference type="ARBA" id="ARBA00023315"/>
    </source>
</evidence>
<dbReference type="EC" id="2.3.1.129" evidence="6"/>
<dbReference type="Pfam" id="PF00132">
    <property type="entry name" value="Hexapep"/>
    <property type="match status" value="1"/>
</dbReference>
<dbReference type="NCBIfam" id="TIGR01852">
    <property type="entry name" value="lipid_A_lpxA"/>
    <property type="match status" value="1"/>
</dbReference>
<evidence type="ECO:0000256" key="3">
    <source>
        <dbReference type="ARBA" id="ARBA00022679"/>
    </source>
</evidence>
<keyword evidence="2 6" id="KW-0441">Lipid A biosynthesis</keyword>
<feature type="domain" description="UDP N-acetylglucosamine O-acyltransferase C-terminal" evidence="7">
    <location>
        <begin position="175"/>
        <end position="256"/>
    </location>
</feature>
<dbReference type="UniPathway" id="UPA00359">
    <property type="reaction ID" value="UER00477"/>
</dbReference>
<dbReference type="EMBL" id="FNAQ01000007">
    <property type="protein sequence ID" value="SDE29757.1"/>
    <property type="molecule type" value="Genomic_DNA"/>
</dbReference>